<dbReference type="EMBL" id="FOGJ01000010">
    <property type="protein sequence ID" value="SER73093.1"/>
    <property type="molecule type" value="Genomic_DNA"/>
</dbReference>
<evidence type="ECO:0000313" key="10">
    <source>
        <dbReference type="Proteomes" id="UP000182584"/>
    </source>
</evidence>
<evidence type="ECO:0000256" key="2">
    <source>
        <dbReference type="ARBA" id="ARBA00014363"/>
    </source>
</evidence>
<evidence type="ECO:0000256" key="4">
    <source>
        <dbReference type="ARBA" id="ARBA00022695"/>
    </source>
</evidence>
<dbReference type="InterPro" id="IPR015199">
    <property type="entry name" value="DNA_pol_III_delta_C"/>
</dbReference>
<dbReference type="EC" id="2.7.7.7" evidence="1"/>
<dbReference type="SUPFAM" id="SSF48019">
    <property type="entry name" value="post-AAA+ oligomerization domain-like"/>
    <property type="match status" value="1"/>
</dbReference>
<dbReference type="Pfam" id="PF13177">
    <property type="entry name" value="DNA_pol3_delta2"/>
    <property type="match status" value="1"/>
</dbReference>
<comment type="catalytic activity">
    <reaction evidence="7">
        <text>DNA(n) + a 2'-deoxyribonucleoside 5'-triphosphate = DNA(n+1) + diphosphate</text>
        <dbReference type="Rhea" id="RHEA:22508"/>
        <dbReference type="Rhea" id="RHEA-COMP:17339"/>
        <dbReference type="Rhea" id="RHEA-COMP:17340"/>
        <dbReference type="ChEBI" id="CHEBI:33019"/>
        <dbReference type="ChEBI" id="CHEBI:61560"/>
        <dbReference type="ChEBI" id="CHEBI:173112"/>
        <dbReference type="EC" id="2.7.7.7"/>
    </reaction>
</comment>
<dbReference type="OrthoDB" id="9810148at2"/>
<dbReference type="RefSeq" id="WP_074755779.1">
    <property type="nucleotide sequence ID" value="NZ_FOGJ01000010.1"/>
</dbReference>
<sequence>MADFADIIGQKQMIDHLQNALRTGKASHAYIITGEKESGKEFIARIFAQTLQCSDRHEEYGLLEPCHECHSCIQAESGSNPDIITVTHDKPNTISVDEVRAICDDVVIKPYAGPYKIYIFPDGEKMNIQAQNALLKTLEEPPSYVVMLILTDNLDVFLPTILSRCVVLPMKPAPDDAIKNFLMKEYHTPDYRADLCVSFARGNVGKAIMLSQNEEFDRMRKQTFGLLQKISRKELHEILDMVKEIETPLDESGNEENVDKKEVISDFLDMLLFFFRDVLVYKATESDGGLIFAGDLSYIRDTAEKCTFEGLNAIVKLITKTRRRIQVNVNPDIAVEMLMIGIKDNMA</sequence>
<dbReference type="GO" id="GO:0006261">
    <property type="term" value="P:DNA-templated DNA replication"/>
    <property type="evidence" value="ECO:0007669"/>
    <property type="project" value="TreeGrafter"/>
</dbReference>
<dbReference type="PANTHER" id="PTHR11669:SF8">
    <property type="entry name" value="DNA POLYMERASE III SUBUNIT DELTA"/>
    <property type="match status" value="1"/>
</dbReference>
<evidence type="ECO:0000259" key="8">
    <source>
        <dbReference type="Pfam" id="PF09115"/>
    </source>
</evidence>
<dbReference type="Gene3D" id="3.40.50.300">
    <property type="entry name" value="P-loop containing nucleotide triphosphate hydrolases"/>
    <property type="match status" value="1"/>
</dbReference>
<dbReference type="GO" id="GO:0009360">
    <property type="term" value="C:DNA polymerase III complex"/>
    <property type="evidence" value="ECO:0007669"/>
    <property type="project" value="InterPro"/>
</dbReference>
<dbReference type="Pfam" id="PF09115">
    <property type="entry name" value="DNApol3-delta_C"/>
    <property type="match status" value="1"/>
</dbReference>
<accession>A0A1H9RLZ1</accession>
<evidence type="ECO:0000256" key="5">
    <source>
        <dbReference type="ARBA" id="ARBA00022705"/>
    </source>
</evidence>
<organism evidence="9 10">
    <name type="scientific">Butyrivibrio fibrisolvens</name>
    <dbReference type="NCBI Taxonomy" id="831"/>
    <lineage>
        <taxon>Bacteria</taxon>
        <taxon>Bacillati</taxon>
        <taxon>Bacillota</taxon>
        <taxon>Clostridia</taxon>
        <taxon>Lachnospirales</taxon>
        <taxon>Lachnospiraceae</taxon>
        <taxon>Butyrivibrio</taxon>
    </lineage>
</organism>
<reference evidence="9 10" key="1">
    <citation type="submission" date="2016-10" db="EMBL/GenBank/DDBJ databases">
        <authorList>
            <person name="de Groot N.N."/>
        </authorList>
    </citation>
    <scope>NUCLEOTIDE SEQUENCE [LARGE SCALE GENOMIC DNA]</scope>
    <source>
        <strain evidence="9 10">AR40</strain>
    </source>
</reference>
<evidence type="ECO:0000256" key="7">
    <source>
        <dbReference type="ARBA" id="ARBA00049244"/>
    </source>
</evidence>
<dbReference type="SUPFAM" id="SSF52540">
    <property type="entry name" value="P-loop containing nucleoside triphosphate hydrolases"/>
    <property type="match status" value="1"/>
</dbReference>
<gene>
    <name evidence="9" type="ORF">SAMN04487884_1107</name>
</gene>
<dbReference type="Proteomes" id="UP000182584">
    <property type="component" value="Unassembled WGS sequence"/>
</dbReference>
<dbReference type="InterPro" id="IPR050238">
    <property type="entry name" value="DNA_Rep/Repair_Clamp_Loader"/>
</dbReference>
<feature type="domain" description="DNA polymerase III delta subunit C-terminal" evidence="8">
    <location>
        <begin position="262"/>
        <end position="342"/>
    </location>
</feature>
<dbReference type="GO" id="GO:0003677">
    <property type="term" value="F:DNA binding"/>
    <property type="evidence" value="ECO:0007669"/>
    <property type="project" value="InterPro"/>
</dbReference>
<dbReference type="Gene3D" id="1.20.272.10">
    <property type="match status" value="1"/>
</dbReference>
<keyword evidence="6" id="KW-0239">DNA-directed DNA polymerase</keyword>
<keyword evidence="4" id="KW-0548">Nucleotidyltransferase</keyword>
<protein>
    <recommendedName>
        <fullName evidence="2">DNA polymerase III subunit delta'</fullName>
        <ecNumber evidence="1">2.7.7.7</ecNumber>
    </recommendedName>
</protein>
<keyword evidence="3" id="KW-0808">Transferase</keyword>
<dbReference type="PANTHER" id="PTHR11669">
    <property type="entry name" value="REPLICATION FACTOR C / DNA POLYMERASE III GAMMA-TAU SUBUNIT"/>
    <property type="match status" value="1"/>
</dbReference>
<dbReference type="eggNOG" id="COG2812">
    <property type="taxonomic scope" value="Bacteria"/>
</dbReference>
<dbReference type="GO" id="GO:0003887">
    <property type="term" value="F:DNA-directed DNA polymerase activity"/>
    <property type="evidence" value="ECO:0007669"/>
    <property type="project" value="UniProtKB-KW"/>
</dbReference>
<evidence type="ECO:0000256" key="1">
    <source>
        <dbReference type="ARBA" id="ARBA00012417"/>
    </source>
</evidence>
<dbReference type="AlphaFoldDB" id="A0A1H9RLZ1"/>
<proteinExistence type="predicted"/>
<dbReference type="InterPro" id="IPR008921">
    <property type="entry name" value="DNA_pol3_clamp-load_cplx_C"/>
</dbReference>
<evidence type="ECO:0000256" key="6">
    <source>
        <dbReference type="ARBA" id="ARBA00022932"/>
    </source>
</evidence>
<keyword evidence="5" id="KW-0235">DNA replication</keyword>
<dbReference type="InterPro" id="IPR027417">
    <property type="entry name" value="P-loop_NTPase"/>
</dbReference>
<evidence type="ECO:0000313" key="9">
    <source>
        <dbReference type="EMBL" id="SER73093.1"/>
    </source>
</evidence>
<evidence type="ECO:0000256" key="3">
    <source>
        <dbReference type="ARBA" id="ARBA00022679"/>
    </source>
</evidence>
<name>A0A1H9RLZ1_BUTFI</name>